<dbReference type="PROSITE" id="PS50280">
    <property type="entry name" value="SET"/>
    <property type="match status" value="1"/>
</dbReference>
<keyword evidence="3" id="KW-1185">Reference proteome</keyword>
<dbReference type="Gene3D" id="2.170.270.10">
    <property type="entry name" value="SET domain"/>
    <property type="match status" value="1"/>
</dbReference>
<sequence length="194" mass="21054">MQIRTHHTEVTFHVSFTQVHGPVAQPGHSSLSLLGFAAHCASVFAAAPVKKGTLLWQPNQVKAVPAKQITADLAGMAHDDAHVLLRQSFVAPSNAEALCINPTDNGRFTNHSAVPNVGACVDHSNDSYALQDIAEGDELTCDYSGFVTPEWWGFFELAAIPLYEGLTYAFEDMVLMLNVAKDHVLGYSTQKRCS</sequence>
<dbReference type="AlphaFoldDB" id="A0AAW1T3L1"/>
<dbReference type="InterPro" id="IPR001214">
    <property type="entry name" value="SET_dom"/>
</dbReference>
<dbReference type="InterPro" id="IPR046341">
    <property type="entry name" value="SET_dom_sf"/>
</dbReference>
<accession>A0AAW1T3L1</accession>
<dbReference type="SUPFAM" id="SSF82199">
    <property type="entry name" value="SET domain"/>
    <property type="match status" value="1"/>
</dbReference>
<organism evidence="2 3">
    <name type="scientific">Apatococcus fuscideae</name>
    <dbReference type="NCBI Taxonomy" id="2026836"/>
    <lineage>
        <taxon>Eukaryota</taxon>
        <taxon>Viridiplantae</taxon>
        <taxon>Chlorophyta</taxon>
        <taxon>core chlorophytes</taxon>
        <taxon>Trebouxiophyceae</taxon>
        <taxon>Chlorellales</taxon>
        <taxon>Chlorellaceae</taxon>
        <taxon>Apatococcus</taxon>
    </lineage>
</organism>
<proteinExistence type="predicted"/>
<feature type="domain" description="SET" evidence="1">
    <location>
        <begin position="10"/>
        <end position="144"/>
    </location>
</feature>
<comment type="caution">
    <text evidence="2">The sequence shown here is derived from an EMBL/GenBank/DDBJ whole genome shotgun (WGS) entry which is preliminary data.</text>
</comment>
<evidence type="ECO:0000259" key="1">
    <source>
        <dbReference type="PROSITE" id="PS50280"/>
    </source>
</evidence>
<dbReference type="Pfam" id="PF00856">
    <property type="entry name" value="SET"/>
    <property type="match status" value="1"/>
</dbReference>
<protein>
    <recommendedName>
        <fullName evidence="1">SET domain-containing protein</fullName>
    </recommendedName>
</protein>
<reference evidence="2 3" key="1">
    <citation type="journal article" date="2024" name="Nat. Commun.">
        <title>Phylogenomics reveals the evolutionary origins of lichenization in chlorophyte algae.</title>
        <authorList>
            <person name="Puginier C."/>
            <person name="Libourel C."/>
            <person name="Otte J."/>
            <person name="Skaloud P."/>
            <person name="Haon M."/>
            <person name="Grisel S."/>
            <person name="Petersen M."/>
            <person name="Berrin J.G."/>
            <person name="Delaux P.M."/>
            <person name="Dal Grande F."/>
            <person name="Keller J."/>
        </authorList>
    </citation>
    <scope>NUCLEOTIDE SEQUENCE [LARGE SCALE GENOMIC DNA]</scope>
    <source>
        <strain evidence="2 3">SAG 2523</strain>
    </source>
</reference>
<evidence type="ECO:0000313" key="3">
    <source>
        <dbReference type="Proteomes" id="UP001485043"/>
    </source>
</evidence>
<dbReference type="EMBL" id="JALJOV010000499">
    <property type="protein sequence ID" value="KAK9863237.1"/>
    <property type="molecule type" value="Genomic_DNA"/>
</dbReference>
<gene>
    <name evidence="2" type="ORF">WJX84_011240</name>
</gene>
<evidence type="ECO:0000313" key="2">
    <source>
        <dbReference type="EMBL" id="KAK9863237.1"/>
    </source>
</evidence>
<dbReference type="Proteomes" id="UP001485043">
    <property type="component" value="Unassembled WGS sequence"/>
</dbReference>
<name>A0AAW1T3L1_9CHLO</name>
<dbReference type="CDD" id="cd08161">
    <property type="entry name" value="SET"/>
    <property type="match status" value="1"/>
</dbReference>